<feature type="domain" description="O-methyltransferase dimerisation" evidence="6">
    <location>
        <begin position="17"/>
        <end position="85"/>
    </location>
</feature>
<dbReference type="PANTHER" id="PTHR43712:SF2">
    <property type="entry name" value="O-METHYLTRANSFERASE CICE"/>
    <property type="match status" value="1"/>
</dbReference>
<feature type="domain" description="O-methyltransferase C-terminal" evidence="5">
    <location>
        <begin position="111"/>
        <end position="313"/>
    </location>
</feature>
<keyword evidence="2 7" id="KW-0808">Transferase</keyword>
<dbReference type="GO" id="GO:0046983">
    <property type="term" value="F:protein dimerization activity"/>
    <property type="evidence" value="ECO:0007669"/>
    <property type="project" value="InterPro"/>
</dbReference>
<keyword evidence="8" id="KW-1185">Reference proteome</keyword>
<dbReference type="GO" id="GO:0008171">
    <property type="term" value="F:O-methyltransferase activity"/>
    <property type="evidence" value="ECO:0007669"/>
    <property type="project" value="InterPro"/>
</dbReference>
<dbReference type="KEGG" id="sace:GIY23_05190"/>
<dbReference type="InterPro" id="IPR036390">
    <property type="entry name" value="WH_DNA-bd_sf"/>
</dbReference>
<dbReference type="AlphaFoldDB" id="A0A5Q3Q3I7"/>
<dbReference type="RefSeq" id="WP_154075613.1">
    <property type="nucleotide sequence ID" value="NZ_CP045929.1"/>
</dbReference>
<protein>
    <submittedName>
        <fullName evidence="7">Methyltransferase</fullName>
    </submittedName>
</protein>
<dbReference type="Pfam" id="PF00891">
    <property type="entry name" value="Methyltransf_2"/>
    <property type="match status" value="1"/>
</dbReference>
<evidence type="ECO:0000313" key="8">
    <source>
        <dbReference type="Proteomes" id="UP000371041"/>
    </source>
</evidence>
<dbReference type="GO" id="GO:0032259">
    <property type="term" value="P:methylation"/>
    <property type="evidence" value="ECO:0007669"/>
    <property type="project" value="UniProtKB-KW"/>
</dbReference>
<keyword evidence="3" id="KW-0949">S-adenosyl-L-methionine</keyword>
<sequence length="335" mass="36317">MSEHDDAVQSLWPLMDLVTPMALRVAATTNVADLLADGPLDAAALAERSGTDSDALARVLSHLAGQGVFVESTPGVFALNATAEQLRSDSPTGMRLWLDLEGFGGRMDLAFTELLHTVRTGEPSWQRVFGQPFWEYLADHASVGAAFDETMASGREFVLDAARGYAWPSTAHVVDVGGGTGALLASVLEENPDVRASLVDLPETVERGRKYLAERGVDERCTFDGQTFFDPLPARGDHYVLSSIVHDWPDAEAVEILRRCAEAAGSTGRVIVIESHTPEAGSFTEMNLRMLVLLGGRERTVDEYTELARRAGLRVAGVHTTPVDQLVLDCVPEKW</sequence>
<accession>A0A5Q3Q3I7</accession>
<dbReference type="PROSITE" id="PS51683">
    <property type="entry name" value="SAM_OMT_II"/>
    <property type="match status" value="1"/>
</dbReference>
<dbReference type="Pfam" id="PF08100">
    <property type="entry name" value="Dimerisation"/>
    <property type="match status" value="1"/>
</dbReference>
<dbReference type="SUPFAM" id="SSF53335">
    <property type="entry name" value="S-adenosyl-L-methionine-dependent methyltransferases"/>
    <property type="match status" value="1"/>
</dbReference>
<dbReference type="Gene3D" id="3.40.50.150">
    <property type="entry name" value="Vaccinia Virus protein VP39"/>
    <property type="match status" value="1"/>
</dbReference>
<name>A0A5Q3Q3I7_9PSEU</name>
<dbReference type="Gene3D" id="1.10.10.10">
    <property type="entry name" value="Winged helix-like DNA-binding domain superfamily/Winged helix DNA-binding domain"/>
    <property type="match status" value="1"/>
</dbReference>
<proteinExistence type="predicted"/>
<dbReference type="CDD" id="cd02440">
    <property type="entry name" value="AdoMet_MTases"/>
    <property type="match status" value="1"/>
</dbReference>
<dbReference type="PANTHER" id="PTHR43712">
    <property type="entry name" value="PUTATIVE (AFU_ORTHOLOGUE AFUA_4G14580)-RELATED"/>
    <property type="match status" value="1"/>
</dbReference>
<dbReference type="InterPro" id="IPR016461">
    <property type="entry name" value="COMT-like"/>
</dbReference>
<feature type="active site" description="Proton acceptor" evidence="4">
    <location>
        <position position="246"/>
    </location>
</feature>
<keyword evidence="1 7" id="KW-0489">Methyltransferase</keyword>
<evidence type="ECO:0000256" key="4">
    <source>
        <dbReference type="PIRSR" id="PIRSR005739-1"/>
    </source>
</evidence>
<dbReference type="EMBL" id="CP045929">
    <property type="protein sequence ID" value="QGK69012.1"/>
    <property type="molecule type" value="Genomic_DNA"/>
</dbReference>
<dbReference type="InterPro" id="IPR012967">
    <property type="entry name" value="COMT_dimerisation"/>
</dbReference>
<dbReference type="Proteomes" id="UP000371041">
    <property type="component" value="Chromosome"/>
</dbReference>
<evidence type="ECO:0000256" key="3">
    <source>
        <dbReference type="ARBA" id="ARBA00022691"/>
    </source>
</evidence>
<reference evidence="8" key="1">
    <citation type="submission" date="2019-11" db="EMBL/GenBank/DDBJ databases">
        <title>The complete genome sequence of Saccharopolyspora sp. E2A.</title>
        <authorList>
            <person name="Zhang G."/>
        </authorList>
    </citation>
    <scope>NUCLEOTIDE SEQUENCE [LARGE SCALE GENOMIC DNA]</scope>
    <source>
        <strain evidence="8">E2A</strain>
    </source>
</reference>
<dbReference type="InterPro" id="IPR029063">
    <property type="entry name" value="SAM-dependent_MTases_sf"/>
</dbReference>
<dbReference type="InterPro" id="IPR036388">
    <property type="entry name" value="WH-like_DNA-bd_sf"/>
</dbReference>
<evidence type="ECO:0000313" key="7">
    <source>
        <dbReference type="EMBL" id="QGK69012.1"/>
    </source>
</evidence>
<dbReference type="SUPFAM" id="SSF46785">
    <property type="entry name" value="Winged helix' DNA-binding domain"/>
    <property type="match status" value="1"/>
</dbReference>
<dbReference type="PIRSF" id="PIRSF005739">
    <property type="entry name" value="O-mtase"/>
    <property type="match status" value="1"/>
</dbReference>
<evidence type="ECO:0000256" key="2">
    <source>
        <dbReference type="ARBA" id="ARBA00022679"/>
    </source>
</evidence>
<evidence type="ECO:0000259" key="5">
    <source>
        <dbReference type="Pfam" id="PF00891"/>
    </source>
</evidence>
<evidence type="ECO:0000256" key="1">
    <source>
        <dbReference type="ARBA" id="ARBA00022603"/>
    </source>
</evidence>
<organism evidence="7 8">
    <name type="scientific">Allosaccharopolyspora coralli</name>
    <dbReference type="NCBI Taxonomy" id="2665642"/>
    <lineage>
        <taxon>Bacteria</taxon>
        <taxon>Bacillati</taxon>
        <taxon>Actinomycetota</taxon>
        <taxon>Actinomycetes</taxon>
        <taxon>Pseudonocardiales</taxon>
        <taxon>Pseudonocardiaceae</taxon>
        <taxon>Allosaccharopolyspora</taxon>
    </lineage>
</organism>
<evidence type="ECO:0000259" key="6">
    <source>
        <dbReference type="Pfam" id="PF08100"/>
    </source>
</evidence>
<gene>
    <name evidence="7" type="ORF">GIY23_05190</name>
</gene>
<dbReference type="Gene3D" id="1.10.287.1350">
    <property type="match status" value="1"/>
</dbReference>
<dbReference type="InterPro" id="IPR001077">
    <property type="entry name" value="COMT_C"/>
</dbReference>